<dbReference type="InterPro" id="IPR044644">
    <property type="entry name" value="DinF-like"/>
</dbReference>
<dbReference type="GO" id="GO:0015297">
    <property type="term" value="F:antiporter activity"/>
    <property type="evidence" value="ECO:0007669"/>
    <property type="project" value="InterPro"/>
</dbReference>
<dbReference type="GO" id="GO:0016020">
    <property type="term" value="C:membrane"/>
    <property type="evidence" value="ECO:0007669"/>
    <property type="project" value="UniProtKB-SubCell"/>
</dbReference>
<dbReference type="Pfam" id="PF01554">
    <property type="entry name" value="MatE"/>
    <property type="match status" value="1"/>
</dbReference>
<dbReference type="PANTHER" id="PTHR42893">
    <property type="entry name" value="PROTEIN DETOXIFICATION 44, CHLOROPLASTIC-RELATED"/>
    <property type="match status" value="1"/>
</dbReference>
<evidence type="ECO:0000256" key="3">
    <source>
        <dbReference type="ARBA" id="ARBA00022692"/>
    </source>
</evidence>
<comment type="similarity">
    <text evidence="2">Belongs to the multi antimicrobial extrusion (MATE) (TC 2.A.66.1) family.</text>
</comment>
<keyword evidence="5 6" id="KW-0472">Membrane</keyword>
<dbReference type="InterPro" id="IPR002528">
    <property type="entry name" value="MATE_fam"/>
</dbReference>
<keyword evidence="4 6" id="KW-1133">Transmembrane helix</keyword>
<gene>
    <name evidence="7" type="ORF">DSPE1174_LOCUS19724</name>
</gene>
<feature type="transmembrane region" description="Helical" evidence="6">
    <location>
        <begin position="112"/>
        <end position="135"/>
    </location>
</feature>
<dbReference type="GO" id="GO:0042910">
    <property type="term" value="F:xenobiotic transmembrane transporter activity"/>
    <property type="evidence" value="ECO:0007669"/>
    <property type="project" value="InterPro"/>
</dbReference>
<feature type="transmembrane region" description="Helical" evidence="6">
    <location>
        <begin position="224"/>
        <end position="242"/>
    </location>
</feature>
<evidence type="ECO:0000256" key="6">
    <source>
        <dbReference type="SAM" id="Phobius"/>
    </source>
</evidence>
<sequence>MASYTIRYKVMITSYEENNNRSGGGGGGDDDEIGVSSLKRKRKEWSWWPGVGDDLNLGDTYRELTPFVKASGATILRTLSLQLFLASTTAFLGHSSVVPEVDLAAHQVLKQLYIVLSFAMDAIAIAAQQMVASSLSDKATTSQAEAEARVTADRILLWGACAGCLFALALLFEGDAAVRLLTSSPDVREAATPLVGRVLAPLQVVSSLVFVGDGILQGSQDFKYEAVAMIAASLFAGGSLLLADQGMKPEDYSALNVIWASIALLQFFRLGAFVNRYFVNGPLCDNSEEGAPASYVSKEDDGT</sequence>
<dbReference type="PANTHER" id="PTHR42893:SF46">
    <property type="entry name" value="PROTEIN DETOXIFICATION 44, CHLOROPLASTIC"/>
    <property type="match status" value="1"/>
</dbReference>
<dbReference type="AlphaFoldDB" id="A0A7S2D6Q6"/>
<evidence type="ECO:0000256" key="4">
    <source>
        <dbReference type="ARBA" id="ARBA00022989"/>
    </source>
</evidence>
<name>A0A7S2D6Q6_9STRA</name>
<evidence type="ECO:0000313" key="7">
    <source>
        <dbReference type="EMBL" id="CAD9446079.1"/>
    </source>
</evidence>
<evidence type="ECO:0000256" key="2">
    <source>
        <dbReference type="ARBA" id="ARBA00010199"/>
    </source>
</evidence>
<accession>A0A7S2D6Q6</accession>
<dbReference type="EMBL" id="HBGS01038060">
    <property type="protein sequence ID" value="CAD9446079.1"/>
    <property type="molecule type" value="Transcribed_RNA"/>
</dbReference>
<feature type="transmembrane region" description="Helical" evidence="6">
    <location>
        <begin position="254"/>
        <end position="272"/>
    </location>
</feature>
<feature type="transmembrane region" description="Helical" evidence="6">
    <location>
        <begin position="155"/>
        <end position="174"/>
    </location>
</feature>
<feature type="transmembrane region" description="Helical" evidence="6">
    <location>
        <begin position="74"/>
        <end position="92"/>
    </location>
</feature>
<evidence type="ECO:0008006" key="8">
    <source>
        <dbReference type="Google" id="ProtNLM"/>
    </source>
</evidence>
<reference evidence="7" key="1">
    <citation type="submission" date="2021-01" db="EMBL/GenBank/DDBJ databases">
        <authorList>
            <person name="Corre E."/>
            <person name="Pelletier E."/>
            <person name="Niang G."/>
            <person name="Scheremetjew M."/>
            <person name="Finn R."/>
            <person name="Kale V."/>
            <person name="Holt S."/>
            <person name="Cochrane G."/>
            <person name="Meng A."/>
            <person name="Brown T."/>
            <person name="Cohen L."/>
        </authorList>
    </citation>
    <scope>NUCLEOTIDE SEQUENCE</scope>
    <source>
        <strain evidence="7">CCMP1381</strain>
    </source>
</reference>
<comment type="subcellular location">
    <subcellularLocation>
        <location evidence="1">Membrane</location>
        <topology evidence="1">Multi-pass membrane protein</topology>
    </subcellularLocation>
</comment>
<proteinExistence type="inferred from homology"/>
<organism evidence="7">
    <name type="scientific">Octactis speculum</name>
    <dbReference type="NCBI Taxonomy" id="3111310"/>
    <lineage>
        <taxon>Eukaryota</taxon>
        <taxon>Sar</taxon>
        <taxon>Stramenopiles</taxon>
        <taxon>Ochrophyta</taxon>
        <taxon>Dictyochophyceae</taxon>
        <taxon>Dictyochales</taxon>
        <taxon>Dictyochaceae</taxon>
        <taxon>Octactis</taxon>
    </lineage>
</organism>
<protein>
    <recommendedName>
        <fullName evidence="8">Protein RFT1 homolog</fullName>
    </recommendedName>
</protein>
<evidence type="ECO:0000256" key="1">
    <source>
        <dbReference type="ARBA" id="ARBA00004141"/>
    </source>
</evidence>
<keyword evidence="3 6" id="KW-0812">Transmembrane</keyword>
<evidence type="ECO:0000256" key="5">
    <source>
        <dbReference type="ARBA" id="ARBA00023136"/>
    </source>
</evidence>